<evidence type="ECO:0000313" key="1">
    <source>
        <dbReference type="EMBL" id="KAF6816345.1"/>
    </source>
</evidence>
<proteinExistence type="predicted"/>
<keyword evidence="2" id="KW-1185">Reference proteome</keyword>
<evidence type="ECO:0000313" key="2">
    <source>
        <dbReference type="Proteomes" id="UP000652219"/>
    </source>
</evidence>
<dbReference type="AlphaFoldDB" id="A0A8H6JPB8"/>
<sequence>MTPEGPIYSDPDIYDSHERQLIALKDAFTQGRHQEAEAEARSLLSAGVEISYYHRGRLHLLLANISGSVGDAEAAVRLLTAFRDWYVGQVGHPPSDRARGHHHTLSAHLHMAETRLRELRAGEEPMGAPAGSFPKIPHGPWAWDFRTIEFDRLIWDCVDIDMYRPPFIPLLPQTTFHYANGAARSRRLSQTGLYEDETLAADGGKKRRTDD</sequence>
<organism evidence="1 2">
    <name type="scientific">Colletotrichum sojae</name>
    <dbReference type="NCBI Taxonomy" id="2175907"/>
    <lineage>
        <taxon>Eukaryota</taxon>
        <taxon>Fungi</taxon>
        <taxon>Dikarya</taxon>
        <taxon>Ascomycota</taxon>
        <taxon>Pezizomycotina</taxon>
        <taxon>Sordariomycetes</taxon>
        <taxon>Hypocreomycetidae</taxon>
        <taxon>Glomerellales</taxon>
        <taxon>Glomerellaceae</taxon>
        <taxon>Colletotrichum</taxon>
        <taxon>Colletotrichum orchidearum species complex</taxon>
    </lineage>
</organism>
<dbReference type="InterPro" id="IPR011990">
    <property type="entry name" value="TPR-like_helical_dom_sf"/>
</dbReference>
<name>A0A8H6JPB8_9PEZI</name>
<comment type="caution">
    <text evidence="1">The sequence shown here is derived from an EMBL/GenBank/DDBJ whole genome shotgun (WGS) entry which is preliminary data.</text>
</comment>
<dbReference type="Proteomes" id="UP000652219">
    <property type="component" value="Unassembled WGS sequence"/>
</dbReference>
<protein>
    <submittedName>
        <fullName evidence="1">Uncharacterized protein</fullName>
    </submittedName>
</protein>
<reference evidence="1 2" key="1">
    <citation type="journal article" date="2020" name="Phytopathology">
        <title>Genome Sequence Resources of Colletotrichum truncatum, C. plurivorum, C. musicola, and C. sojae: Four Species Pathogenic to Soybean (Glycine max).</title>
        <authorList>
            <person name="Rogerio F."/>
            <person name="Boufleur T.R."/>
            <person name="Ciampi-Guillardi M."/>
            <person name="Sukno S.A."/>
            <person name="Thon M.R."/>
            <person name="Massola Junior N.S."/>
            <person name="Baroncelli R."/>
        </authorList>
    </citation>
    <scope>NUCLEOTIDE SEQUENCE [LARGE SCALE GENOMIC DNA]</scope>
    <source>
        <strain evidence="1 2">LFN0009</strain>
    </source>
</reference>
<gene>
    <name evidence="1" type="ORF">CSOJ01_02968</name>
</gene>
<accession>A0A8H6JPB8</accession>
<dbReference type="SUPFAM" id="SSF48452">
    <property type="entry name" value="TPR-like"/>
    <property type="match status" value="1"/>
</dbReference>
<dbReference type="EMBL" id="WIGN01000028">
    <property type="protein sequence ID" value="KAF6816345.1"/>
    <property type="molecule type" value="Genomic_DNA"/>
</dbReference>